<dbReference type="EMBL" id="FMSV02000502">
    <property type="protein sequence ID" value="SEH06621.1"/>
    <property type="molecule type" value="Genomic_DNA"/>
</dbReference>
<dbReference type="Gene3D" id="3.90.550.20">
    <property type="match status" value="1"/>
</dbReference>
<dbReference type="InterPro" id="IPR051706">
    <property type="entry name" value="Glycosyltransferase_domain"/>
</dbReference>
<dbReference type="RefSeq" id="WP_103920378.1">
    <property type="nucleotide sequence ID" value="NZ_FMSV02000502.1"/>
</dbReference>
<dbReference type="PANTHER" id="PTHR32385:SF15">
    <property type="entry name" value="INOSITOL PHOSPHOCERAMIDE MANNOSYLTRANSFERASE 1"/>
    <property type="match status" value="1"/>
</dbReference>
<dbReference type="GO" id="GO:0016020">
    <property type="term" value="C:membrane"/>
    <property type="evidence" value="ECO:0007669"/>
    <property type="project" value="GOC"/>
</dbReference>
<keyword evidence="1 2" id="KW-0808">Transferase</keyword>
<name>A0A1H6FB65_9GAMM</name>
<dbReference type="Pfam" id="PF04488">
    <property type="entry name" value="Gly_transf_sug"/>
    <property type="match status" value="1"/>
</dbReference>
<dbReference type="AlphaFoldDB" id="A0A1H6FB65"/>
<dbReference type="SUPFAM" id="SSF53448">
    <property type="entry name" value="Nucleotide-diphospho-sugar transferases"/>
    <property type="match status" value="1"/>
</dbReference>
<reference evidence="2 3" key="1">
    <citation type="submission" date="2016-10" db="EMBL/GenBank/DDBJ databases">
        <authorList>
            <person name="de Groot N.N."/>
        </authorList>
    </citation>
    <scope>NUCLEOTIDE SEQUENCE [LARGE SCALE GENOMIC DNA]</scope>
    <source>
        <strain evidence="2">MBHS1</strain>
    </source>
</reference>
<evidence type="ECO:0000313" key="2">
    <source>
        <dbReference type="EMBL" id="SEH06621.1"/>
    </source>
</evidence>
<keyword evidence="3" id="KW-1185">Reference proteome</keyword>
<evidence type="ECO:0000313" key="3">
    <source>
        <dbReference type="Proteomes" id="UP000236724"/>
    </source>
</evidence>
<dbReference type="GO" id="GO:0000030">
    <property type="term" value="F:mannosyltransferase activity"/>
    <property type="evidence" value="ECO:0007669"/>
    <property type="project" value="TreeGrafter"/>
</dbReference>
<gene>
    <name evidence="2" type="ORF">MBHS_02485</name>
</gene>
<dbReference type="InterPro" id="IPR029044">
    <property type="entry name" value="Nucleotide-diphossugar_trans"/>
</dbReference>
<evidence type="ECO:0000256" key="1">
    <source>
        <dbReference type="ARBA" id="ARBA00022679"/>
    </source>
</evidence>
<dbReference type="InterPro" id="IPR007577">
    <property type="entry name" value="GlycoTrfase_DXD_sugar-bd_CS"/>
</dbReference>
<dbReference type="OrthoDB" id="277808at2"/>
<dbReference type="PANTHER" id="PTHR32385">
    <property type="entry name" value="MANNOSYL PHOSPHORYLINOSITOL CERAMIDE SYNTHASE"/>
    <property type="match status" value="1"/>
</dbReference>
<dbReference type="Proteomes" id="UP000236724">
    <property type="component" value="Unassembled WGS sequence"/>
</dbReference>
<dbReference type="GO" id="GO:0051999">
    <property type="term" value="P:mannosyl-inositol phosphorylceramide biosynthetic process"/>
    <property type="evidence" value="ECO:0007669"/>
    <property type="project" value="TreeGrafter"/>
</dbReference>
<sequence>MNKLFRFLISRIIKIAANSTKLACYLFHFFFPHKRFTLPKHAPAIWPSRHSTHIPLQLWQTNYTAQVSIAVYLNYLFNRLLSPTCEYHFMGTEERDVFIHENFPEAIYKNYQCLQIGAAQADYWRVLVLNKYGGIYMDIDAHLVWPLQWILKPEDDELYIRMKDGRLTNYFIASKPDNPHLEKIILVINQNIIEQNLTGTYEITGPGVFDRVLTNTSIHTTMYRTTCHQGNFTNEFFQYIDKSQGKWTHEQKKIPVIQSVDSNDKSHLS</sequence>
<organism evidence="2 3">
    <name type="scientific">Candidatus Venteria ishoeyi</name>
    <dbReference type="NCBI Taxonomy" id="1899563"/>
    <lineage>
        <taxon>Bacteria</taxon>
        <taxon>Pseudomonadati</taxon>
        <taxon>Pseudomonadota</taxon>
        <taxon>Gammaproteobacteria</taxon>
        <taxon>Thiotrichales</taxon>
        <taxon>Thiotrichaceae</taxon>
        <taxon>Venteria</taxon>
    </lineage>
</organism>
<proteinExistence type="predicted"/>
<protein>
    <submittedName>
        <fullName evidence="2">Glycosyltransferase sugar-binding region containing DXD motif protein</fullName>
    </submittedName>
</protein>
<accession>A0A1H6FB65</accession>